<keyword evidence="6 14" id="KW-0812">Transmembrane</keyword>
<dbReference type="Gene3D" id="1.50.40.10">
    <property type="entry name" value="Mitochondrial carrier domain"/>
    <property type="match status" value="1"/>
</dbReference>
<sequence>MSHSQQGQGSQFVKDLLMGGTAGAIAKTVCAPIERVKLLMQSQHTIPELKNNPYTSIGNCFVRCVKEEGPLSLWKGNLANVIRYFPTTAINFATKDFFQRSFVKGINAETQKLQFFLGNTLAGGMAGATSMMFVYPLDYCRTRLANDVGRQYKGLIDCVAKTFKTDGLQGIYRGLSVSLVGIFVYRALYFGTFDTGKRWAFGEDQRKANLFVKFFFAQVCVTFSETVSYPLDTVRRRLMMQSGKGTKDYNGTIDCFKKVHAQEGINGFFKGNLSNVYRSVGSALVLVLYDEFKHWLDSYGKQKN</sequence>
<comment type="function">
    <text evidence="13">ADP:ATP antiporter that mediates import of ADP into the mitochondrial matrix for ATP synthesis, and export of ATP out to fuel the cell. Cycles between the cytoplasmic-open state (c-state) and the matrix-open state (m-state): operates by the alternating access mechanism with a single substrate-binding site intermittently exposed to either the cytosolic (c-state) or matrix (m-state) side of the inner mitochondrial membrane.</text>
</comment>
<evidence type="ECO:0000256" key="4">
    <source>
        <dbReference type="ARBA" id="ARBA00022448"/>
    </source>
</evidence>
<dbReference type="PRINTS" id="PR00927">
    <property type="entry name" value="ADPTRNSLCASE"/>
</dbReference>
<dbReference type="PANTHER" id="PTHR45635">
    <property type="entry name" value="ADP,ATP CARRIER PROTEIN 1-RELATED-RELATED"/>
    <property type="match status" value="1"/>
</dbReference>
<feature type="repeat" description="Solcar" evidence="14">
    <location>
        <begin position="208"/>
        <end position="295"/>
    </location>
</feature>
<dbReference type="InterPro" id="IPR023395">
    <property type="entry name" value="MCP_dom_sf"/>
</dbReference>
<evidence type="ECO:0000256" key="16">
    <source>
        <dbReference type="RuleBase" id="RU368008"/>
    </source>
</evidence>
<dbReference type="STRING" id="312017.Q22PC2"/>
<keyword evidence="9 16" id="KW-1133">Transmembrane helix</keyword>
<comment type="similarity">
    <text evidence="2 15">Belongs to the mitochondrial carrier (TC 2.A.29) family.</text>
</comment>
<keyword evidence="18" id="KW-1185">Reference proteome</keyword>
<reference evidence="18" key="1">
    <citation type="journal article" date="2006" name="PLoS Biol.">
        <title>Macronuclear genome sequence of the ciliate Tetrahymena thermophila, a model eukaryote.</title>
        <authorList>
            <person name="Eisen J.A."/>
            <person name="Coyne R.S."/>
            <person name="Wu M."/>
            <person name="Wu D."/>
            <person name="Thiagarajan M."/>
            <person name="Wortman J.R."/>
            <person name="Badger J.H."/>
            <person name="Ren Q."/>
            <person name="Amedeo P."/>
            <person name="Jones K.M."/>
            <person name="Tallon L.J."/>
            <person name="Delcher A.L."/>
            <person name="Salzberg S.L."/>
            <person name="Silva J.C."/>
            <person name="Haas B.J."/>
            <person name="Majoros W.H."/>
            <person name="Farzad M."/>
            <person name="Carlton J.M."/>
            <person name="Smith R.K. Jr."/>
            <person name="Garg J."/>
            <person name="Pearlman R.E."/>
            <person name="Karrer K.M."/>
            <person name="Sun L."/>
            <person name="Manning G."/>
            <person name="Elde N.C."/>
            <person name="Turkewitz A.P."/>
            <person name="Asai D.J."/>
            <person name="Wilkes D.E."/>
            <person name="Wang Y."/>
            <person name="Cai H."/>
            <person name="Collins K."/>
            <person name="Stewart B.A."/>
            <person name="Lee S.R."/>
            <person name="Wilamowska K."/>
            <person name="Weinberg Z."/>
            <person name="Ruzzo W.L."/>
            <person name="Wloga D."/>
            <person name="Gaertig J."/>
            <person name="Frankel J."/>
            <person name="Tsao C.-C."/>
            <person name="Gorovsky M.A."/>
            <person name="Keeling P.J."/>
            <person name="Waller R.F."/>
            <person name="Patron N.J."/>
            <person name="Cherry J.M."/>
            <person name="Stover N.A."/>
            <person name="Krieger C.J."/>
            <person name="del Toro C."/>
            <person name="Ryder H.F."/>
            <person name="Williamson S.C."/>
            <person name="Barbeau R.A."/>
            <person name="Hamilton E.P."/>
            <person name="Orias E."/>
        </authorList>
    </citation>
    <scope>NUCLEOTIDE SEQUENCE [LARGE SCALE GENOMIC DNA]</scope>
    <source>
        <strain evidence="18">SB210</strain>
    </source>
</reference>
<dbReference type="RefSeq" id="XP_001007432.1">
    <property type="nucleotide sequence ID" value="XM_001007432.3"/>
</dbReference>
<comment type="catalytic activity">
    <reaction evidence="12">
        <text>ADP(in) + ATP(out) = ADP(out) + ATP(in)</text>
        <dbReference type="Rhea" id="RHEA:34999"/>
        <dbReference type="ChEBI" id="CHEBI:30616"/>
        <dbReference type="ChEBI" id="CHEBI:456216"/>
    </reaction>
    <physiologicalReaction direction="left-to-right" evidence="12">
        <dbReference type="Rhea" id="RHEA:35000"/>
    </physiologicalReaction>
</comment>
<keyword evidence="8" id="KW-0999">Mitochondrion inner membrane</keyword>
<dbReference type="HOGENOM" id="CLU_015166_12_0_1"/>
<feature type="repeat" description="Solcar" evidence="14">
    <location>
        <begin position="10"/>
        <end position="101"/>
    </location>
</feature>
<dbReference type="Proteomes" id="UP000009168">
    <property type="component" value="Unassembled WGS sequence"/>
</dbReference>
<dbReference type="GO" id="GO:0005471">
    <property type="term" value="F:ATP:ADP antiporter activity"/>
    <property type="evidence" value="ECO:0007669"/>
    <property type="project" value="UniProtKB-UniRule"/>
</dbReference>
<dbReference type="Pfam" id="PF00153">
    <property type="entry name" value="Mito_carr"/>
    <property type="match status" value="3"/>
</dbReference>
<accession>Q22PC2</accession>
<evidence type="ECO:0000256" key="13">
    <source>
        <dbReference type="ARBA" id="ARBA00045250"/>
    </source>
</evidence>
<dbReference type="OrthoDB" id="270584at2759"/>
<dbReference type="InterPro" id="IPR002067">
    <property type="entry name" value="MCP"/>
</dbReference>
<evidence type="ECO:0000256" key="11">
    <source>
        <dbReference type="ARBA" id="ARBA00023136"/>
    </source>
</evidence>
<evidence type="ECO:0000256" key="14">
    <source>
        <dbReference type="PROSITE-ProRule" id="PRU00282"/>
    </source>
</evidence>
<evidence type="ECO:0000313" key="17">
    <source>
        <dbReference type="EMBL" id="EAR87187.1"/>
    </source>
</evidence>
<keyword evidence="10" id="KW-0496">Mitochondrion</keyword>
<organism evidence="17 18">
    <name type="scientific">Tetrahymena thermophila (strain SB210)</name>
    <dbReference type="NCBI Taxonomy" id="312017"/>
    <lineage>
        <taxon>Eukaryota</taxon>
        <taxon>Sar</taxon>
        <taxon>Alveolata</taxon>
        <taxon>Ciliophora</taxon>
        <taxon>Intramacronucleata</taxon>
        <taxon>Oligohymenophorea</taxon>
        <taxon>Hymenostomatida</taxon>
        <taxon>Tetrahymenina</taxon>
        <taxon>Tetrahymenidae</taxon>
        <taxon>Tetrahymena</taxon>
    </lineage>
</organism>
<feature type="transmembrane region" description="Helical" evidence="16">
    <location>
        <begin position="171"/>
        <end position="190"/>
    </location>
</feature>
<evidence type="ECO:0000256" key="8">
    <source>
        <dbReference type="ARBA" id="ARBA00022792"/>
    </source>
</evidence>
<evidence type="ECO:0000256" key="9">
    <source>
        <dbReference type="ARBA" id="ARBA00022989"/>
    </source>
</evidence>
<evidence type="ECO:0000256" key="10">
    <source>
        <dbReference type="ARBA" id="ARBA00023128"/>
    </source>
</evidence>
<evidence type="ECO:0000256" key="12">
    <source>
        <dbReference type="ARBA" id="ARBA00024143"/>
    </source>
</evidence>
<keyword evidence="4 15" id="KW-0813">Transport</keyword>
<dbReference type="eggNOG" id="KOG0749">
    <property type="taxonomic scope" value="Eukaryota"/>
</dbReference>
<dbReference type="GeneID" id="7842400"/>
<feature type="repeat" description="Solcar" evidence="14">
    <location>
        <begin position="114"/>
        <end position="199"/>
    </location>
</feature>
<evidence type="ECO:0000313" key="18">
    <source>
        <dbReference type="Proteomes" id="UP000009168"/>
    </source>
</evidence>
<evidence type="ECO:0000256" key="3">
    <source>
        <dbReference type="ARBA" id="ARBA00011245"/>
    </source>
</evidence>
<comment type="subunit">
    <text evidence="3 16">Monomer.</text>
</comment>
<evidence type="ECO:0000256" key="2">
    <source>
        <dbReference type="ARBA" id="ARBA00006375"/>
    </source>
</evidence>
<dbReference type="KEGG" id="tet:TTHERM_00363210"/>
<dbReference type="SUPFAM" id="SSF103506">
    <property type="entry name" value="Mitochondrial carrier"/>
    <property type="match status" value="1"/>
</dbReference>
<dbReference type="InterPro" id="IPR002113">
    <property type="entry name" value="ADT_euk_type"/>
</dbReference>
<evidence type="ECO:0000256" key="15">
    <source>
        <dbReference type="RuleBase" id="RU000488"/>
    </source>
</evidence>
<dbReference type="OMA" id="FYPFDAV"/>
<name>Q22PC2_TETTS</name>
<evidence type="ECO:0000256" key="6">
    <source>
        <dbReference type="ARBA" id="ARBA00022692"/>
    </source>
</evidence>
<dbReference type="PRINTS" id="PR00926">
    <property type="entry name" value="MITOCARRIER"/>
</dbReference>
<dbReference type="InParanoid" id="Q22PC2"/>
<evidence type="ECO:0000256" key="5">
    <source>
        <dbReference type="ARBA" id="ARBA00022449"/>
    </source>
</evidence>
<comment type="caution">
    <text evidence="16">Lacks conserved residue(s) required for the propagation of feature annotation.</text>
</comment>
<dbReference type="PANTHER" id="PTHR45635:SF14">
    <property type="entry name" value="ADP_ATP TRANSLOCASE"/>
    <property type="match status" value="1"/>
</dbReference>
<dbReference type="EMBL" id="GG662855">
    <property type="protein sequence ID" value="EAR87187.1"/>
    <property type="molecule type" value="Genomic_DNA"/>
</dbReference>
<protein>
    <recommendedName>
        <fullName evidence="16">ADP/ATP translocase</fullName>
    </recommendedName>
    <alternativeName>
        <fullName evidence="16">ADP,ATP carrier protein</fullName>
    </alternativeName>
</protein>
<keyword evidence="7" id="KW-0677">Repeat</keyword>
<proteinExistence type="inferred from homology"/>
<dbReference type="GO" id="GO:0005743">
    <property type="term" value="C:mitochondrial inner membrane"/>
    <property type="evidence" value="ECO:0007669"/>
    <property type="project" value="UniProtKB-SubCell"/>
</dbReference>
<dbReference type="InterPro" id="IPR018108">
    <property type="entry name" value="MCP_transmembrane"/>
</dbReference>
<keyword evidence="11 14" id="KW-0472">Membrane</keyword>
<comment type="subcellular location">
    <subcellularLocation>
        <location evidence="16">Membrane</location>
        <topology evidence="16">Multi-pass membrane protein</topology>
    </subcellularLocation>
    <subcellularLocation>
        <location evidence="1">Mitochondrion inner membrane</location>
        <topology evidence="1">Multi-pass membrane protein</topology>
    </subcellularLocation>
</comment>
<dbReference type="PROSITE" id="PS50920">
    <property type="entry name" value="SOLCAR"/>
    <property type="match status" value="3"/>
</dbReference>
<dbReference type="AlphaFoldDB" id="Q22PC2"/>
<evidence type="ECO:0000256" key="7">
    <source>
        <dbReference type="ARBA" id="ARBA00022737"/>
    </source>
</evidence>
<gene>
    <name evidence="17" type="ORF">TTHERM_00363210</name>
</gene>
<keyword evidence="5" id="KW-0050">Antiport</keyword>
<dbReference type="GO" id="GO:1990544">
    <property type="term" value="P:mitochondrial ATP transmembrane transport"/>
    <property type="evidence" value="ECO:0007669"/>
    <property type="project" value="InterPro"/>
</dbReference>
<evidence type="ECO:0000256" key="1">
    <source>
        <dbReference type="ARBA" id="ARBA00004448"/>
    </source>
</evidence>
<comment type="function">
    <text evidence="16">Catalyzes the exchange of ADP and ATP across the membrane.</text>
</comment>
<dbReference type="GO" id="GO:0140021">
    <property type="term" value="P:mitochondrial ADP transmembrane transport"/>
    <property type="evidence" value="ECO:0007669"/>
    <property type="project" value="InterPro"/>
</dbReference>